<dbReference type="PANTHER" id="PTHR32439:SF0">
    <property type="entry name" value="FERREDOXIN--NITRITE REDUCTASE, CHLOROPLASTIC"/>
    <property type="match status" value="1"/>
</dbReference>
<sequence length="618" mass="68038">MTQLTSEVKSTNGSGFSTEQQSYLQGLALGVDVARTIKGLPVLSNGTGSSNGHTVQVGPGGLMPPQTPAGPESIHREAQDRFTAAGKKLCKEELAKRDKDALAMWDEMQENAKKGQFPKGTDVLMYKFSGLFYVAPAQDAYMCRLRFPGGDVKSYQLRGLADMATRLAGGYADVTTRANFQLREISAENGPKVLEELTDLGIIIRGSGADNARNITSSATSGFDPQEFIETLPMAKEMHHFILNHKELYGLPRKFNISFEGGGRIATLEDTNDIGFQAVKVTEGADIKLEPGIYFRLTLGGITGHKDFARYTGVLLRPDECVPVANAILRVFIKNGDRTNRKKARLKYLLDDWGFDKYIEETEKELGYQLTRASEDSYQMPAPPDRWAHVGVHPQSEEGFSYVGVVLPVGRMTPEQMVGIAEIAEQYGKRFVRLTVWQNLIIPHIADSDLDAVKQAIEDLGLEWQASSIRSGLVACTGNAGCKFAGADTKAQAMYLASYLEERVELDVPINIHFTGCHHSCAQHYIGDIGFEGTKVEVGDDMVEGYHMVIGGGYADQQQIGRVLKESLPYEQIPPIVERLINCYLEQRTGRDESFADFARRSSTEELLEALTPVSLGV</sequence>
<dbReference type="Gene3D" id="3.90.480.10">
    <property type="entry name" value="Sulfite Reductase Hemoprotein,Domain 2"/>
    <property type="match status" value="1"/>
</dbReference>
<accession>A0A517TA12</accession>
<dbReference type="RefSeq" id="WP_145263006.1">
    <property type="nucleotide sequence ID" value="NZ_CP036316.1"/>
</dbReference>
<dbReference type="GO" id="GO:0050311">
    <property type="term" value="F:sulfite reductase (ferredoxin) activity"/>
    <property type="evidence" value="ECO:0007669"/>
    <property type="project" value="UniProtKB-EC"/>
</dbReference>
<dbReference type="NCBIfam" id="TIGR02435">
    <property type="entry name" value="CobG"/>
    <property type="match status" value="1"/>
</dbReference>
<keyword evidence="11" id="KW-1185">Reference proteome</keyword>
<keyword evidence="4" id="KW-0479">Metal-binding</keyword>
<dbReference type="GO" id="GO:0046872">
    <property type="term" value="F:metal ion binding"/>
    <property type="evidence" value="ECO:0007669"/>
    <property type="project" value="UniProtKB-KW"/>
</dbReference>
<keyword evidence="6" id="KW-0408">Iron</keyword>
<evidence type="ECO:0000256" key="2">
    <source>
        <dbReference type="ARBA" id="ARBA00022485"/>
    </source>
</evidence>
<evidence type="ECO:0000256" key="6">
    <source>
        <dbReference type="ARBA" id="ARBA00023004"/>
    </source>
</evidence>
<keyword evidence="3" id="KW-0349">Heme</keyword>
<keyword evidence="5 10" id="KW-0560">Oxidoreductase</keyword>
<dbReference type="SUPFAM" id="SSF56014">
    <property type="entry name" value="Nitrite and sulphite reductase 4Fe-4S domain-like"/>
    <property type="match status" value="2"/>
</dbReference>
<evidence type="ECO:0000256" key="4">
    <source>
        <dbReference type="ARBA" id="ARBA00022723"/>
    </source>
</evidence>
<dbReference type="GO" id="GO:0020037">
    <property type="term" value="F:heme binding"/>
    <property type="evidence" value="ECO:0007669"/>
    <property type="project" value="InterPro"/>
</dbReference>
<dbReference type="SUPFAM" id="SSF55124">
    <property type="entry name" value="Nitrite/Sulfite reductase N-terminal domain-like"/>
    <property type="match status" value="2"/>
</dbReference>
<dbReference type="OrthoDB" id="9803707at2"/>
<evidence type="ECO:0000256" key="3">
    <source>
        <dbReference type="ARBA" id="ARBA00022617"/>
    </source>
</evidence>
<dbReference type="InterPro" id="IPR006067">
    <property type="entry name" value="NO2/SO3_Rdtase_4Fe4S_dom"/>
</dbReference>
<dbReference type="Gene3D" id="3.30.413.10">
    <property type="entry name" value="Sulfite Reductase Hemoprotein, domain 1"/>
    <property type="match status" value="2"/>
</dbReference>
<evidence type="ECO:0000256" key="1">
    <source>
        <dbReference type="ARBA" id="ARBA00010429"/>
    </source>
</evidence>
<dbReference type="Pfam" id="PF03460">
    <property type="entry name" value="NIR_SIR_ferr"/>
    <property type="match status" value="2"/>
</dbReference>
<dbReference type="InterPro" id="IPR036136">
    <property type="entry name" value="Nit/Sulf_reduc_fer-like_dom_sf"/>
</dbReference>
<dbReference type="AlphaFoldDB" id="A0A517TA12"/>
<name>A0A517TA12_9PLAN</name>
<dbReference type="GO" id="GO:0051539">
    <property type="term" value="F:4 iron, 4 sulfur cluster binding"/>
    <property type="evidence" value="ECO:0007669"/>
    <property type="project" value="UniProtKB-KW"/>
</dbReference>
<keyword evidence="7" id="KW-0411">Iron-sulfur</keyword>
<keyword evidence="2" id="KW-0004">4Fe-4S</keyword>
<dbReference type="PROSITE" id="PS00365">
    <property type="entry name" value="NIR_SIR"/>
    <property type="match status" value="1"/>
</dbReference>
<evidence type="ECO:0000259" key="9">
    <source>
        <dbReference type="Pfam" id="PF03460"/>
    </source>
</evidence>
<protein>
    <submittedName>
        <fullName evidence="10">Sulfite reductase [ferredoxin]</fullName>
        <ecNumber evidence="10">1.8.7.1</ecNumber>
    </submittedName>
</protein>
<gene>
    <name evidence="10" type="primary">sir_2</name>
    <name evidence="10" type="ORF">V22_24460</name>
</gene>
<evidence type="ECO:0000259" key="8">
    <source>
        <dbReference type="Pfam" id="PF01077"/>
    </source>
</evidence>
<evidence type="ECO:0000313" key="11">
    <source>
        <dbReference type="Proteomes" id="UP000319976"/>
    </source>
</evidence>
<dbReference type="EC" id="1.8.7.1" evidence="10"/>
<dbReference type="PANTHER" id="PTHR32439">
    <property type="entry name" value="FERREDOXIN--NITRITE REDUCTASE, CHLOROPLASTIC"/>
    <property type="match status" value="1"/>
</dbReference>
<dbReference type="InterPro" id="IPR005117">
    <property type="entry name" value="NiRdtase/SiRdtase_haem-b_fer"/>
</dbReference>
<feature type="domain" description="Nitrite/Sulfite reductase ferredoxin-like" evidence="9">
    <location>
        <begin position="393"/>
        <end position="459"/>
    </location>
</feature>
<dbReference type="Pfam" id="PF01077">
    <property type="entry name" value="NIR_SIR"/>
    <property type="match status" value="2"/>
</dbReference>
<dbReference type="InterPro" id="IPR006066">
    <property type="entry name" value="NO2/SO3_Rdtase_FeS/sirohaem_BS"/>
</dbReference>
<dbReference type="Proteomes" id="UP000319976">
    <property type="component" value="Chromosome"/>
</dbReference>
<organism evidence="10 11">
    <name type="scientific">Calycomorphotria hydatis</name>
    <dbReference type="NCBI Taxonomy" id="2528027"/>
    <lineage>
        <taxon>Bacteria</taxon>
        <taxon>Pseudomonadati</taxon>
        <taxon>Planctomycetota</taxon>
        <taxon>Planctomycetia</taxon>
        <taxon>Planctomycetales</taxon>
        <taxon>Planctomycetaceae</taxon>
        <taxon>Calycomorphotria</taxon>
    </lineage>
</organism>
<feature type="domain" description="Nitrite/Sulfite reductase ferredoxin-like" evidence="9">
    <location>
        <begin position="139"/>
        <end position="198"/>
    </location>
</feature>
<dbReference type="KEGG" id="chya:V22_24460"/>
<evidence type="ECO:0000256" key="5">
    <source>
        <dbReference type="ARBA" id="ARBA00023002"/>
    </source>
</evidence>
<reference evidence="10 11" key="1">
    <citation type="submission" date="2019-02" db="EMBL/GenBank/DDBJ databases">
        <title>Deep-cultivation of Planctomycetes and their phenomic and genomic characterization uncovers novel biology.</title>
        <authorList>
            <person name="Wiegand S."/>
            <person name="Jogler M."/>
            <person name="Boedeker C."/>
            <person name="Pinto D."/>
            <person name="Vollmers J."/>
            <person name="Rivas-Marin E."/>
            <person name="Kohn T."/>
            <person name="Peeters S.H."/>
            <person name="Heuer A."/>
            <person name="Rast P."/>
            <person name="Oberbeckmann S."/>
            <person name="Bunk B."/>
            <person name="Jeske O."/>
            <person name="Meyerdierks A."/>
            <person name="Storesund J.E."/>
            <person name="Kallscheuer N."/>
            <person name="Luecker S."/>
            <person name="Lage O.M."/>
            <person name="Pohl T."/>
            <person name="Merkel B.J."/>
            <person name="Hornburger P."/>
            <person name="Mueller R.-W."/>
            <person name="Bruemmer F."/>
            <person name="Labrenz M."/>
            <person name="Spormann A.M."/>
            <person name="Op den Camp H."/>
            <person name="Overmann J."/>
            <person name="Amann R."/>
            <person name="Jetten M.S.M."/>
            <person name="Mascher T."/>
            <person name="Medema M.H."/>
            <person name="Devos D.P."/>
            <person name="Kaster A.-K."/>
            <person name="Ovreas L."/>
            <person name="Rohde M."/>
            <person name="Galperin M.Y."/>
            <person name="Jogler C."/>
        </authorList>
    </citation>
    <scope>NUCLEOTIDE SEQUENCE [LARGE SCALE GENOMIC DNA]</scope>
    <source>
        <strain evidence="10 11">V22</strain>
    </source>
</reference>
<dbReference type="InterPro" id="IPR045854">
    <property type="entry name" value="NO2/SO3_Rdtase_4Fe4S_sf"/>
</dbReference>
<dbReference type="PRINTS" id="PR00397">
    <property type="entry name" value="SIROHAEM"/>
</dbReference>
<proteinExistence type="inferred from homology"/>
<feature type="domain" description="Nitrite/sulphite reductase 4Fe-4S" evidence="8">
    <location>
        <begin position="209"/>
        <end position="368"/>
    </location>
</feature>
<evidence type="ECO:0000313" key="10">
    <source>
        <dbReference type="EMBL" id="QDT65199.1"/>
    </source>
</evidence>
<evidence type="ECO:0000256" key="7">
    <source>
        <dbReference type="ARBA" id="ARBA00023014"/>
    </source>
</evidence>
<feature type="domain" description="Nitrite/sulphite reductase 4Fe-4S" evidence="8">
    <location>
        <begin position="473"/>
        <end position="611"/>
    </location>
</feature>
<dbReference type="NCBIfam" id="NF007126">
    <property type="entry name" value="PRK09567.1"/>
    <property type="match status" value="1"/>
</dbReference>
<dbReference type="EMBL" id="CP036316">
    <property type="protein sequence ID" value="QDT65199.1"/>
    <property type="molecule type" value="Genomic_DNA"/>
</dbReference>
<dbReference type="InterPro" id="IPR051329">
    <property type="entry name" value="NIR_SIR_4Fe-4S"/>
</dbReference>
<comment type="similarity">
    <text evidence="1">Belongs to the nitrite and sulfite reductase 4Fe-4S domain family.</text>
</comment>
<dbReference type="InterPro" id="IPR012798">
    <property type="entry name" value="Cbl_synth_CobG-like"/>
</dbReference>